<dbReference type="SUPFAM" id="SSF53474">
    <property type="entry name" value="alpha/beta-Hydrolases"/>
    <property type="match status" value="1"/>
</dbReference>
<feature type="region of interest" description="Disordered" evidence="1">
    <location>
        <begin position="244"/>
        <end position="263"/>
    </location>
</feature>
<name>A0ABW3HHI9_9GAMM</name>
<dbReference type="Gene3D" id="3.40.50.1820">
    <property type="entry name" value="alpha/beta hydrolase"/>
    <property type="match status" value="1"/>
</dbReference>
<feature type="domain" description="GPI inositol-deacylase PGAP1-like alpha/beta" evidence="2">
    <location>
        <begin position="412"/>
        <end position="458"/>
    </location>
</feature>
<comment type="caution">
    <text evidence="3">The sequence shown here is derived from an EMBL/GenBank/DDBJ whole genome shotgun (WGS) entry which is preliminary data.</text>
</comment>
<organism evidence="3 4">
    <name type="scientific">Paraperlucidibaca wandonensis</name>
    <dbReference type="NCBI Taxonomy" id="1268273"/>
    <lineage>
        <taxon>Bacteria</taxon>
        <taxon>Pseudomonadati</taxon>
        <taxon>Pseudomonadota</taxon>
        <taxon>Gammaproteobacteria</taxon>
        <taxon>Moraxellales</taxon>
        <taxon>Moraxellaceae</taxon>
        <taxon>Paraperlucidibaca</taxon>
    </lineage>
</organism>
<dbReference type="Pfam" id="PF07819">
    <property type="entry name" value="PGAP1"/>
    <property type="match status" value="1"/>
</dbReference>
<evidence type="ECO:0000313" key="4">
    <source>
        <dbReference type="Proteomes" id="UP001597044"/>
    </source>
</evidence>
<evidence type="ECO:0000256" key="1">
    <source>
        <dbReference type="SAM" id="MobiDB-lite"/>
    </source>
</evidence>
<gene>
    <name evidence="3" type="ORF">ACFQ0F_02565</name>
</gene>
<reference evidence="4" key="1">
    <citation type="journal article" date="2019" name="Int. J. Syst. Evol. Microbiol.">
        <title>The Global Catalogue of Microorganisms (GCM) 10K type strain sequencing project: providing services to taxonomists for standard genome sequencing and annotation.</title>
        <authorList>
            <consortium name="The Broad Institute Genomics Platform"/>
            <consortium name="The Broad Institute Genome Sequencing Center for Infectious Disease"/>
            <person name="Wu L."/>
            <person name="Ma J."/>
        </authorList>
    </citation>
    <scope>NUCLEOTIDE SEQUENCE [LARGE SCALE GENOMIC DNA]</scope>
    <source>
        <strain evidence="4">CCUG 63419</strain>
    </source>
</reference>
<accession>A0ABW3HHI9</accession>
<dbReference type="Proteomes" id="UP001597044">
    <property type="component" value="Unassembled WGS sequence"/>
</dbReference>
<dbReference type="RefSeq" id="WP_340675249.1">
    <property type="nucleotide sequence ID" value="NZ_JBHTIT010000001.1"/>
</dbReference>
<evidence type="ECO:0000259" key="2">
    <source>
        <dbReference type="Pfam" id="PF07819"/>
    </source>
</evidence>
<dbReference type="InterPro" id="IPR012908">
    <property type="entry name" value="PGAP1-ab_dom-like"/>
</dbReference>
<keyword evidence="4" id="KW-1185">Reference proteome</keyword>
<dbReference type="EMBL" id="JBHTIT010000001">
    <property type="protein sequence ID" value="MFD0949282.1"/>
    <property type="molecule type" value="Genomic_DNA"/>
</dbReference>
<dbReference type="PROSITE" id="PS51257">
    <property type="entry name" value="PROKAR_LIPOPROTEIN"/>
    <property type="match status" value="1"/>
</dbReference>
<dbReference type="InterPro" id="IPR029058">
    <property type="entry name" value="AB_hydrolase_fold"/>
</dbReference>
<sequence>MTCTSRQRLLALFLGTSWLLGGCSVLQGFAPAVTINVLDASEAIELKRGDILTRGEISDATKQTLRVAALDAELCATPIATICLDALAGVTDVSTDQRLAALAELWLARAQASDPGEAQYAAWFESIRFSYAYLFFGDRTPGERAFEDRQTQIRDWYNYSVEQAVTASFKLLHKRANPLPANAIREIAGWQIRTDLGGAHLPGKVVLPDELMPASSLSFRGLRSLYRRDGFGAELIAIMPNQSLNTAPTQTGRPKKRNGDRLPWSEMPAASLTALLHPDGDDLSSVLSAHSARLTIDDPYAKSTVQIHGQPVPLAANFTAGYGVWLARAGFNQQSLLSLLGRDGGIDRPHVYLMQPYNPNKRIIVMLHGLASSPEAWVELANEILGDDALRQNYQIWQVYYPTNLPIVLNHAMIRKALTDTLSHFDPSGAAPASSNLVLVGHSMGGLIARLMISTSNESLENIAPEERKLTARQIKGMGPMLRFKPFPHVSTSMFIATPHKGTAAAGSRLGRWIAGFIRLPITVLEEVAETVVPNVTANIRESLQLLPNSIDSLDEKDPFIQAAASFEISPKVRYHSIVARANPAQPLAESDDGIVPYTSSHLPDAASEKVITSGHSVQQSASAILEIQRILREGITPMIERKSMR</sequence>
<protein>
    <submittedName>
        <fullName evidence="3">Esterase/lipase family protein</fullName>
    </submittedName>
</protein>
<evidence type="ECO:0000313" key="3">
    <source>
        <dbReference type="EMBL" id="MFD0949282.1"/>
    </source>
</evidence>
<proteinExistence type="predicted"/>